<keyword evidence="1" id="KW-0732">Signal</keyword>
<evidence type="ECO:0000256" key="1">
    <source>
        <dbReference type="SAM" id="SignalP"/>
    </source>
</evidence>
<feature type="signal peptide" evidence="1">
    <location>
        <begin position="1"/>
        <end position="19"/>
    </location>
</feature>
<feature type="chain" id="PRO_5009603717" description="DUF4252 domain-containing protein" evidence="1">
    <location>
        <begin position="20"/>
        <end position="158"/>
    </location>
</feature>
<accession>A0A1G4G3B6</accession>
<dbReference type="STRING" id="1642646.ING2E5A_0126"/>
<dbReference type="InterPro" id="IPR025348">
    <property type="entry name" value="DUF4252"/>
</dbReference>
<evidence type="ECO:0000313" key="2">
    <source>
        <dbReference type="EMBL" id="SCM55211.1"/>
    </source>
</evidence>
<reference evidence="2 3" key="1">
    <citation type="submission" date="2016-08" db="EMBL/GenBank/DDBJ databases">
        <authorList>
            <person name="Seilhamer J.J."/>
        </authorList>
    </citation>
    <scope>NUCLEOTIDE SEQUENCE [LARGE SCALE GENOMIC DNA]</scope>
    <source>
        <strain evidence="2">ING2-E5A</strain>
    </source>
</reference>
<dbReference type="Pfam" id="PF14060">
    <property type="entry name" value="DUF4252"/>
    <property type="match status" value="1"/>
</dbReference>
<dbReference type="AlphaFoldDB" id="A0A1G4G3B6"/>
<dbReference type="KEGG" id="pmuc:ING2E5A_0126"/>
<evidence type="ECO:0008006" key="4">
    <source>
        <dbReference type="Google" id="ProtNLM"/>
    </source>
</evidence>
<dbReference type="RefSeq" id="WP_071135740.1">
    <property type="nucleotide sequence ID" value="NZ_JAQVII010000095.1"/>
</dbReference>
<keyword evidence="3" id="KW-1185">Reference proteome</keyword>
<gene>
    <name evidence="2" type="ORF">ING2E5A_0126</name>
</gene>
<sequence length="158" mass="17773">MKKSILSILLLACFTFAFAQKNPFEKFSDMDGVTSVYISKTMLSLIPKNSKVDYGGVNVGEFLNKLSSILILTSEDQKIAPQMLALANERVKGNEYELLMRVKSDDNDNVNFYMKGKPEEIHELIMIVAGNDGENVIMQFLGNFSLQDVQKMTEGFNK</sequence>
<evidence type="ECO:0000313" key="3">
    <source>
        <dbReference type="Proteomes" id="UP000178485"/>
    </source>
</evidence>
<proteinExistence type="predicted"/>
<name>A0A1G4G3B6_9BACT</name>
<dbReference type="EMBL" id="LT608328">
    <property type="protein sequence ID" value="SCM55211.1"/>
    <property type="molecule type" value="Genomic_DNA"/>
</dbReference>
<protein>
    <recommendedName>
        <fullName evidence="4">DUF4252 domain-containing protein</fullName>
    </recommendedName>
</protein>
<dbReference type="Proteomes" id="UP000178485">
    <property type="component" value="Chromosome i"/>
</dbReference>
<organism evidence="2 3">
    <name type="scientific">Petrimonas mucosa</name>
    <dbReference type="NCBI Taxonomy" id="1642646"/>
    <lineage>
        <taxon>Bacteria</taxon>
        <taxon>Pseudomonadati</taxon>
        <taxon>Bacteroidota</taxon>
        <taxon>Bacteroidia</taxon>
        <taxon>Bacteroidales</taxon>
        <taxon>Dysgonomonadaceae</taxon>
        <taxon>Petrimonas</taxon>
    </lineage>
</organism>